<dbReference type="EMBL" id="JAODUP010000535">
    <property type="protein sequence ID" value="KAK2147796.1"/>
    <property type="molecule type" value="Genomic_DNA"/>
</dbReference>
<feature type="transmembrane region" description="Helical" evidence="1">
    <location>
        <begin position="224"/>
        <end position="246"/>
    </location>
</feature>
<comment type="caution">
    <text evidence="2">The sequence shown here is derived from an EMBL/GenBank/DDBJ whole genome shotgun (WGS) entry which is preliminary data.</text>
</comment>
<proteinExistence type="predicted"/>
<keyword evidence="3" id="KW-1185">Reference proteome</keyword>
<dbReference type="PANTHER" id="PTHR21824:SF4">
    <property type="entry name" value="TRANSMEMBRANE PROTEIN 177"/>
    <property type="match status" value="1"/>
</dbReference>
<feature type="transmembrane region" description="Helical" evidence="1">
    <location>
        <begin position="181"/>
        <end position="204"/>
    </location>
</feature>
<evidence type="ECO:0000313" key="3">
    <source>
        <dbReference type="Proteomes" id="UP001208570"/>
    </source>
</evidence>
<sequence>MGTVDSVHNGTKCEYWPHHFNSGSLLTMTARLLQYLPHIALGGVFAKAGYDILTTSKYMKSLTHQMDGKETLMDSGTSALIEKVMEKLNLDTSIRDKIFFFVTSQNDPVTKGNAYWRTGAFVGLPYSFQFRSPDDAEKSPLMVSDQQLQVDWSSEEGKKLASALVLSDNAKSFVIARDVNILRLFISHTEVFLQAAFVIIGYTAMKTLNKYLFLPKKIPNWSRYTALTMVGVSVLTIYMAAADMYSCSKDIRTDRKTAKLSKEFTEGGVEYYEKIVARNQAIRAVMGEDHCDAYTAEGDDVRTLRTPHLPFSVRLTYLKSHLDDYKQMEEFK</sequence>
<reference evidence="2" key="1">
    <citation type="journal article" date="2023" name="Mol. Biol. Evol.">
        <title>Third-Generation Sequencing Reveals the Adaptive Role of the Epigenome in Three Deep-Sea Polychaetes.</title>
        <authorList>
            <person name="Perez M."/>
            <person name="Aroh O."/>
            <person name="Sun Y."/>
            <person name="Lan Y."/>
            <person name="Juniper S.K."/>
            <person name="Young C.R."/>
            <person name="Angers B."/>
            <person name="Qian P.Y."/>
        </authorList>
    </citation>
    <scope>NUCLEOTIDE SEQUENCE</scope>
    <source>
        <strain evidence="2">P08H-3</strain>
    </source>
</reference>
<accession>A0AAD9J787</accession>
<dbReference type="PANTHER" id="PTHR21824">
    <property type="entry name" value="TRANSMEMBRANE PROTEIN 177"/>
    <property type="match status" value="1"/>
</dbReference>
<dbReference type="GO" id="GO:0016020">
    <property type="term" value="C:membrane"/>
    <property type="evidence" value="ECO:0007669"/>
    <property type="project" value="TreeGrafter"/>
</dbReference>
<evidence type="ECO:0008006" key="4">
    <source>
        <dbReference type="Google" id="ProtNLM"/>
    </source>
</evidence>
<dbReference type="Proteomes" id="UP001208570">
    <property type="component" value="Unassembled WGS sequence"/>
</dbReference>
<evidence type="ECO:0000313" key="2">
    <source>
        <dbReference type="EMBL" id="KAK2147796.1"/>
    </source>
</evidence>
<keyword evidence="1" id="KW-0812">Transmembrane</keyword>
<protein>
    <recommendedName>
        <fullName evidence="4">Transmembrane protein 177</fullName>
    </recommendedName>
</protein>
<dbReference type="AlphaFoldDB" id="A0AAD9J787"/>
<organism evidence="2 3">
    <name type="scientific">Paralvinella palmiformis</name>
    <dbReference type="NCBI Taxonomy" id="53620"/>
    <lineage>
        <taxon>Eukaryota</taxon>
        <taxon>Metazoa</taxon>
        <taxon>Spiralia</taxon>
        <taxon>Lophotrochozoa</taxon>
        <taxon>Annelida</taxon>
        <taxon>Polychaeta</taxon>
        <taxon>Sedentaria</taxon>
        <taxon>Canalipalpata</taxon>
        <taxon>Terebellida</taxon>
        <taxon>Terebelliformia</taxon>
        <taxon>Alvinellidae</taxon>
        <taxon>Paralvinella</taxon>
    </lineage>
</organism>
<name>A0AAD9J787_9ANNE</name>
<evidence type="ECO:0000256" key="1">
    <source>
        <dbReference type="SAM" id="Phobius"/>
    </source>
</evidence>
<dbReference type="InterPro" id="IPR026620">
    <property type="entry name" value="TMEM177"/>
</dbReference>
<keyword evidence="1" id="KW-1133">Transmembrane helix</keyword>
<gene>
    <name evidence="2" type="ORF">LSH36_535g01026</name>
</gene>
<keyword evidence="1" id="KW-0472">Membrane</keyword>